<gene>
    <name evidence="2" type="ORF">AVDCRST_MAG41-3350</name>
</gene>
<dbReference type="EMBL" id="CADCTP010000305">
    <property type="protein sequence ID" value="CAA9277547.1"/>
    <property type="molecule type" value="Genomic_DNA"/>
</dbReference>
<reference evidence="2" key="1">
    <citation type="submission" date="2020-02" db="EMBL/GenBank/DDBJ databases">
        <authorList>
            <person name="Meier V. D."/>
        </authorList>
    </citation>
    <scope>NUCLEOTIDE SEQUENCE</scope>
    <source>
        <strain evidence="2">AVDCRST_MAG41</strain>
    </source>
</reference>
<name>A0A6J4JIC2_9ACTN</name>
<keyword evidence="1" id="KW-0472">Membrane</keyword>
<keyword evidence="1" id="KW-0812">Transmembrane</keyword>
<proteinExistence type="predicted"/>
<feature type="transmembrane region" description="Helical" evidence="1">
    <location>
        <begin position="75"/>
        <end position="93"/>
    </location>
</feature>
<sequence length="95" mass="10470">MATPLRRTVEKHSVGPLTWLASRPKWVPFGIVLVLLLGGLFLPVPVAAVLLAALVLFLGWLTYLGWPKLDSAGRLVRLAMLVLVLYVLVQRLLSD</sequence>
<feature type="transmembrane region" description="Helical" evidence="1">
    <location>
        <begin position="30"/>
        <end position="63"/>
    </location>
</feature>
<evidence type="ECO:0000313" key="2">
    <source>
        <dbReference type="EMBL" id="CAA9277547.1"/>
    </source>
</evidence>
<dbReference type="Pfam" id="PF20444">
    <property type="entry name" value="DUF6703"/>
    <property type="match status" value="1"/>
</dbReference>
<evidence type="ECO:0000256" key="1">
    <source>
        <dbReference type="SAM" id="Phobius"/>
    </source>
</evidence>
<accession>A0A6J4JIC2</accession>
<dbReference type="InterPro" id="IPR046549">
    <property type="entry name" value="DUF6703"/>
</dbReference>
<protein>
    <submittedName>
        <fullName evidence="2">Uncharacterized protein</fullName>
    </submittedName>
</protein>
<organism evidence="2">
    <name type="scientific">uncultured Mycobacteriales bacterium</name>
    <dbReference type="NCBI Taxonomy" id="581187"/>
    <lineage>
        <taxon>Bacteria</taxon>
        <taxon>Bacillati</taxon>
        <taxon>Actinomycetota</taxon>
        <taxon>Actinomycetes</taxon>
        <taxon>Mycobacteriales</taxon>
        <taxon>environmental samples</taxon>
    </lineage>
</organism>
<keyword evidence="1" id="KW-1133">Transmembrane helix</keyword>
<dbReference type="AlphaFoldDB" id="A0A6J4JIC2"/>